<dbReference type="Pfam" id="PF04794">
    <property type="entry name" value="YdjC"/>
    <property type="match status" value="1"/>
</dbReference>
<dbReference type="GO" id="GO:0019213">
    <property type="term" value="F:deacetylase activity"/>
    <property type="evidence" value="ECO:0007669"/>
    <property type="project" value="TreeGrafter"/>
</dbReference>
<keyword evidence="2" id="KW-0479">Metal-binding</keyword>
<comment type="caution">
    <text evidence="6">The sequence shown here is derived from an EMBL/GenBank/DDBJ whole genome shotgun (WGS) entry which is preliminary data.</text>
</comment>
<evidence type="ECO:0000256" key="5">
    <source>
        <dbReference type="ARBA" id="ARBA00023277"/>
    </source>
</evidence>
<proteinExistence type="predicted"/>
<evidence type="ECO:0000256" key="4">
    <source>
        <dbReference type="ARBA" id="ARBA00022842"/>
    </source>
</evidence>
<dbReference type="EMBL" id="JACIEZ010000003">
    <property type="protein sequence ID" value="MBB4064633.1"/>
    <property type="molecule type" value="Genomic_DNA"/>
</dbReference>
<evidence type="ECO:0000313" key="7">
    <source>
        <dbReference type="Proteomes" id="UP000528286"/>
    </source>
</evidence>
<protein>
    <recommendedName>
        <fullName evidence="8">ChbG/HpnK family deacetylase</fullName>
    </recommendedName>
</protein>
<evidence type="ECO:0000256" key="1">
    <source>
        <dbReference type="ARBA" id="ARBA00001946"/>
    </source>
</evidence>
<evidence type="ECO:0000256" key="3">
    <source>
        <dbReference type="ARBA" id="ARBA00022801"/>
    </source>
</evidence>
<sequence length="271" mass="28965">MSGRLVLVADDYGLSPAVSEGIRALIATRRLSGTGCMTLFPEWQTEAALLREAPGIEDCAVGLHLTLTDFAGLTRWSLDGNGRMPALKGLIAAVSASRAHDASIAAELDAQLAAFEAAWGAPPAYLDGHQHVHFLRPVRHWLAARAGHFAALASRPWLRGAPTMAYAEGAALKAKAGFVGMLARGFDKAMRAAGYPVRGPLAGFYDWRQPESFAPALDRWLGSVPAGTLVMCHPGGIDDTLRGRDGLVEAREVERDTLLARDSLAMKVTDR</sequence>
<evidence type="ECO:0000256" key="2">
    <source>
        <dbReference type="ARBA" id="ARBA00022723"/>
    </source>
</evidence>
<accession>A0A7W6J4I8</accession>
<dbReference type="InterPro" id="IPR011330">
    <property type="entry name" value="Glyco_hydro/deAcase_b/a-brl"/>
</dbReference>
<gene>
    <name evidence="6" type="ORF">GGR23_001820</name>
</gene>
<dbReference type="Gene3D" id="3.20.20.370">
    <property type="entry name" value="Glycoside hydrolase/deacetylase"/>
    <property type="match status" value="1"/>
</dbReference>
<keyword evidence="3" id="KW-0378">Hydrolase</keyword>
<organism evidence="6 7">
    <name type="scientific">Gellertiella hungarica</name>
    <dbReference type="NCBI Taxonomy" id="1572859"/>
    <lineage>
        <taxon>Bacteria</taxon>
        <taxon>Pseudomonadati</taxon>
        <taxon>Pseudomonadota</taxon>
        <taxon>Alphaproteobacteria</taxon>
        <taxon>Hyphomicrobiales</taxon>
        <taxon>Rhizobiaceae</taxon>
        <taxon>Gellertiella</taxon>
    </lineage>
</organism>
<dbReference type="GO" id="GO:0005975">
    <property type="term" value="P:carbohydrate metabolic process"/>
    <property type="evidence" value="ECO:0007669"/>
    <property type="project" value="InterPro"/>
</dbReference>
<dbReference type="GO" id="GO:0046872">
    <property type="term" value="F:metal ion binding"/>
    <property type="evidence" value="ECO:0007669"/>
    <property type="project" value="UniProtKB-KW"/>
</dbReference>
<dbReference type="GO" id="GO:0016787">
    <property type="term" value="F:hydrolase activity"/>
    <property type="evidence" value="ECO:0007669"/>
    <property type="project" value="UniProtKB-KW"/>
</dbReference>
<dbReference type="PANTHER" id="PTHR31609:SF1">
    <property type="entry name" value="CARBOHYDRATE DEACETYLASE"/>
    <property type="match status" value="1"/>
</dbReference>
<dbReference type="AlphaFoldDB" id="A0A7W6J4I8"/>
<evidence type="ECO:0008006" key="8">
    <source>
        <dbReference type="Google" id="ProtNLM"/>
    </source>
</evidence>
<reference evidence="6 7" key="1">
    <citation type="submission" date="2020-08" db="EMBL/GenBank/DDBJ databases">
        <title>Genomic Encyclopedia of Type Strains, Phase IV (KMG-IV): sequencing the most valuable type-strain genomes for metagenomic binning, comparative biology and taxonomic classification.</title>
        <authorList>
            <person name="Goeker M."/>
        </authorList>
    </citation>
    <scope>NUCLEOTIDE SEQUENCE [LARGE SCALE GENOMIC DNA]</scope>
    <source>
        <strain evidence="6 7">DSM 29853</strain>
    </source>
</reference>
<name>A0A7W6J4I8_9HYPH</name>
<dbReference type="PANTHER" id="PTHR31609">
    <property type="entry name" value="YDJC DEACETYLASE FAMILY MEMBER"/>
    <property type="match status" value="1"/>
</dbReference>
<keyword evidence="4" id="KW-0460">Magnesium</keyword>
<dbReference type="Proteomes" id="UP000528286">
    <property type="component" value="Unassembled WGS sequence"/>
</dbReference>
<dbReference type="RefSeq" id="WP_183365890.1">
    <property type="nucleotide sequence ID" value="NZ_JACIEZ010000003.1"/>
</dbReference>
<keyword evidence="7" id="KW-1185">Reference proteome</keyword>
<evidence type="ECO:0000313" key="6">
    <source>
        <dbReference type="EMBL" id="MBB4064633.1"/>
    </source>
</evidence>
<dbReference type="SUPFAM" id="SSF88713">
    <property type="entry name" value="Glycoside hydrolase/deacetylase"/>
    <property type="match status" value="1"/>
</dbReference>
<comment type="cofactor">
    <cofactor evidence="1">
        <name>Mg(2+)</name>
        <dbReference type="ChEBI" id="CHEBI:18420"/>
    </cofactor>
</comment>
<keyword evidence="5" id="KW-0119">Carbohydrate metabolism</keyword>
<dbReference type="CDD" id="cd10807">
    <property type="entry name" value="YdjC_like_3"/>
    <property type="match status" value="1"/>
</dbReference>
<dbReference type="InterPro" id="IPR006879">
    <property type="entry name" value="YdjC-like"/>
</dbReference>